<dbReference type="Proteomes" id="UP000179184">
    <property type="component" value="Unassembled WGS sequence"/>
</dbReference>
<dbReference type="AlphaFoldDB" id="A0A1F5BJL9"/>
<accession>A0A1F5BJL9</accession>
<evidence type="ECO:0000313" key="2">
    <source>
        <dbReference type="EMBL" id="OGD30803.1"/>
    </source>
</evidence>
<comment type="caution">
    <text evidence="2">The sequence shown here is derived from an EMBL/GenBank/DDBJ whole genome shotgun (WGS) entry which is preliminary data.</text>
</comment>
<sequence>MSTWGRLNERVDWAVLNAIRVVNLIFFIAIIFYFGEAFTGIALEKVIIILGIFWSLLRGMDADFVLFISRKILSLGWGPSLIILASIAGIFWNERYQLYPNFKEAIQKLCKK</sequence>
<protein>
    <submittedName>
        <fullName evidence="2">Uncharacterized protein</fullName>
    </submittedName>
</protein>
<evidence type="ECO:0000256" key="1">
    <source>
        <dbReference type="SAM" id="Phobius"/>
    </source>
</evidence>
<keyword evidence="1" id="KW-0812">Transmembrane</keyword>
<evidence type="ECO:0000313" key="3">
    <source>
        <dbReference type="Proteomes" id="UP000179184"/>
    </source>
</evidence>
<feature type="transmembrane region" description="Helical" evidence="1">
    <location>
        <begin position="41"/>
        <end position="60"/>
    </location>
</feature>
<gene>
    <name evidence="2" type="ORF">A2W60_01630</name>
</gene>
<organism evidence="2 3">
    <name type="scientific">Candidatus Azambacteria bacterium RIFCSPHIGHO2_02_46_12</name>
    <dbReference type="NCBI Taxonomy" id="1797295"/>
    <lineage>
        <taxon>Bacteria</taxon>
        <taxon>Candidatus Azamiibacteriota</taxon>
    </lineage>
</organism>
<keyword evidence="1" id="KW-0472">Membrane</keyword>
<name>A0A1F5BJL9_9BACT</name>
<feature type="transmembrane region" description="Helical" evidence="1">
    <location>
        <begin position="72"/>
        <end position="92"/>
    </location>
</feature>
<dbReference type="EMBL" id="MEYN01000011">
    <property type="protein sequence ID" value="OGD30803.1"/>
    <property type="molecule type" value="Genomic_DNA"/>
</dbReference>
<reference evidence="2 3" key="1">
    <citation type="journal article" date="2016" name="Nat. Commun.">
        <title>Thousands of microbial genomes shed light on interconnected biogeochemical processes in an aquifer system.</title>
        <authorList>
            <person name="Anantharaman K."/>
            <person name="Brown C.T."/>
            <person name="Hug L.A."/>
            <person name="Sharon I."/>
            <person name="Castelle C.J."/>
            <person name="Probst A.J."/>
            <person name="Thomas B.C."/>
            <person name="Singh A."/>
            <person name="Wilkins M.J."/>
            <person name="Karaoz U."/>
            <person name="Brodie E.L."/>
            <person name="Williams K.H."/>
            <person name="Hubbard S.S."/>
            <person name="Banfield J.F."/>
        </authorList>
    </citation>
    <scope>NUCLEOTIDE SEQUENCE [LARGE SCALE GENOMIC DNA]</scope>
</reference>
<feature type="transmembrane region" description="Helical" evidence="1">
    <location>
        <begin position="12"/>
        <end position="35"/>
    </location>
</feature>
<keyword evidence="1" id="KW-1133">Transmembrane helix</keyword>
<proteinExistence type="predicted"/>